<proteinExistence type="predicted"/>
<dbReference type="InterPro" id="IPR041497">
    <property type="entry name" value="Thump-like"/>
</dbReference>
<dbReference type="InterPro" id="IPR054168">
    <property type="entry name" value="PG_1098_Fer"/>
</dbReference>
<dbReference type="RefSeq" id="WP_121377135.1">
    <property type="nucleotide sequence ID" value="NZ_RBLC01000004.1"/>
</dbReference>
<reference evidence="3 4" key="1">
    <citation type="submission" date="2018-10" db="EMBL/GenBank/DDBJ databases">
        <title>Genomic Encyclopedia of Archaeal and Bacterial Type Strains, Phase II (KMG-II): from individual species to whole genera.</title>
        <authorList>
            <person name="Goeker M."/>
        </authorList>
    </citation>
    <scope>NUCLEOTIDE SEQUENCE [LARGE SCALE GENOMIC DNA]</scope>
    <source>
        <strain evidence="3 4">DSM 29537</strain>
    </source>
</reference>
<dbReference type="GO" id="GO:0032259">
    <property type="term" value="P:methylation"/>
    <property type="evidence" value="ECO:0007669"/>
    <property type="project" value="UniProtKB-KW"/>
</dbReference>
<comment type="caution">
    <text evidence="3">The sequence shown here is derived from an EMBL/GenBank/DDBJ whole genome shotgun (WGS) entry which is preliminary data.</text>
</comment>
<dbReference type="PANTHER" id="PTHR14741">
    <property type="entry name" value="S-ADENOSYLMETHIONINE-DEPENDENT METHYLTRANSFERASE RELATED"/>
    <property type="match status" value="1"/>
</dbReference>
<organism evidence="3 4">
    <name type="scientific">Flavobacterium endophyticum</name>
    <dbReference type="NCBI Taxonomy" id="1540163"/>
    <lineage>
        <taxon>Bacteria</taxon>
        <taxon>Pseudomonadati</taxon>
        <taxon>Bacteroidota</taxon>
        <taxon>Flavobacteriia</taxon>
        <taxon>Flavobacteriales</taxon>
        <taxon>Flavobacteriaceae</taxon>
        <taxon>Flavobacterium</taxon>
    </lineage>
</organism>
<dbReference type="Proteomes" id="UP000277579">
    <property type="component" value="Unassembled WGS sequence"/>
</dbReference>
<dbReference type="Gene3D" id="3.40.50.150">
    <property type="entry name" value="Vaccinia Virus protein VP39"/>
    <property type="match status" value="1"/>
</dbReference>
<dbReference type="Gene3D" id="1.10.10.1110">
    <property type="entry name" value="Methyltransferase PG1098, N-terminal domain"/>
    <property type="match status" value="1"/>
</dbReference>
<dbReference type="PANTHER" id="PTHR14741:SF32">
    <property type="entry name" value="TRIMETHYLGUANOSINE SYNTHASE"/>
    <property type="match status" value="1"/>
</dbReference>
<gene>
    <name evidence="3" type="ORF">CLV94_2855</name>
</gene>
<accession>A0A495M359</accession>
<dbReference type="EMBL" id="RBLC01000004">
    <property type="protein sequence ID" value="RKS20476.1"/>
    <property type="molecule type" value="Genomic_DNA"/>
</dbReference>
<feature type="domain" description="PG-1098 ferredoxin-like" evidence="2">
    <location>
        <begin position="277"/>
        <end position="319"/>
    </location>
</feature>
<dbReference type="AlphaFoldDB" id="A0A495M359"/>
<dbReference type="CDD" id="cd02440">
    <property type="entry name" value="AdoMet_MTases"/>
    <property type="match status" value="1"/>
</dbReference>
<dbReference type="SUPFAM" id="SSF53335">
    <property type="entry name" value="S-adenosyl-L-methionine-dependent methyltransferases"/>
    <property type="match status" value="1"/>
</dbReference>
<dbReference type="InterPro" id="IPR029063">
    <property type="entry name" value="SAM-dependent_MTases_sf"/>
</dbReference>
<sequence>MIPEILKSEVQDFIEANIRKDISKLAFQKNPFPSIDYALLLNQIAAKSKSEHKLPTWFNSKGIVYPPKISVEQTSSEDTAFYKSKIVSGESLIDLTGGFGVDAYYFSKKMKSVVHCEMNTDLSEIAKHNFKVLQARNIECFAGDSYEILQKLDRKFDWIYIDPSRRSDVKGKVFLLKDCLPNVPELQEFYFNYAENLLIKTAPILDLAAGLSELSNVRAIHIVAVENEVKELLWEISKNHQGKAAVKTVNLTKEKTEKLDFTFDENEHAQYGFPKKYLYEPNSAIMKSGFFDAVGNKFNLDKLHAHSHLYTSDELVDFPGRIFQIEEKIGYTKGEMKKFLSNKKANITTRNFPETVEHIRKKWKINDGGNLYCFFTTDMNNDKIVLLCTKIKTE</sequence>
<keyword evidence="3" id="KW-0489">Methyltransferase</keyword>
<name>A0A495M359_9FLAO</name>
<dbReference type="Pfam" id="PF18096">
    <property type="entry name" value="Thump_like"/>
    <property type="match status" value="1"/>
</dbReference>
<evidence type="ECO:0000259" key="1">
    <source>
        <dbReference type="Pfam" id="PF18096"/>
    </source>
</evidence>
<dbReference type="OrthoDB" id="1000417at2"/>
<protein>
    <submittedName>
        <fullName evidence="3">Putative methyltransferase</fullName>
    </submittedName>
</protein>
<keyword evidence="4" id="KW-1185">Reference proteome</keyword>
<feature type="domain" description="THUMP-like" evidence="1">
    <location>
        <begin position="320"/>
        <end position="390"/>
    </location>
</feature>
<dbReference type="Pfam" id="PF22013">
    <property type="entry name" value="PG_1098_Fer"/>
    <property type="match status" value="1"/>
</dbReference>
<evidence type="ECO:0000313" key="3">
    <source>
        <dbReference type="EMBL" id="RKS20476.1"/>
    </source>
</evidence>
<keyword evidence="3" id="KW-0808">Transferase</keyword>
<dbReference type="GO" id="GO:0008168">
    <property type="term" value="F:methyltransferase activity"/>
    <property type="evidence" value="ECO:0007669"/>
    <property type="project" value="UniProtKB-KW"/>
</dbReference>
<evidence type="ECO:0000313" key="4">
    <source>
        <dbReference type="Proteomes" id="UP000277579"/>
    </source>
</evidence>
<evidence type="ECO:0000259" key="2">
    <source>
        <dbReference type="Pfam" id="PF22013"/>
    </source>
</evidence>